<keyword evidence="5 6" id="KW-0472">Membrane</keyword>
<comment type="subcellular location">
    <subcellularLocation>
        <location evidence="1">Membrane</location>
        <topology evidence="1">Multi-pass membrane protein</topology>
    </subcellularLocation>
</comment>
<evidence type="ECO:0000256" key="6">
    <source>
        <dbReference type="SAM" id="Phobius"/>
    </source>
</evidence>
<dbReference type="RefSeq" id="WP_289378341.1">
    <property type="nucleotide sequence ID" value="NZ_JAUBOF010000020.1"/>
</dbReference>
<dbReference type="InterPro" id="IPR050352">
    <property type="entry name" value="ABCG_transporters"/>
</dbReference>
<evidence type="ECO:0000259" key="7">
    <source>
        <dbReference type="Pfam" id="PF01061"/>
    </source>
</evidence>
<dbReference type="PANTHER" id="PTHR48041">
    <property type="entry name" value="ABC TRANSPORTER G FAMILY MEMBER 28"/>
    <property type="match status" value="1"/>
</dbReference>
<feature type="domain" description="ABC-2 type transporter transmembrane" evidence="7">
    <location>
        <begin position="7"/>
        <end position="219"/>
    </location>
</feature>
<reference evidence="8 9" key="1">
    <citation type="submission" date="2023-06" db="EMBL/GenBank/DDBJ databases">
        <title>Rhodococcus indonesiensis sp. nov a new member of the Rhodococcus ruber lineage isolated from a sediment of neutral hot spring.</title>
        <authorList>
            <person name="Kusuma A.B."/>
            <person name="Fenylestari G."/>
            <person name="Ammar F."/>
            <person name="Nouioui I."/>
            <person name="Goodfellow M."/>
        </authorList>
    </citation>
    <scope>NUCLEOTIDE SEQUENCE [LARGE SCALE GENOMIC DNA]</scope>
    <source>
        <strain evidence="8 9">CSLK01-03</strain>
    </source>
</reference>
<feature type="non-terminal residue" evidence="8">
    <location>
        <position position="1"/>
    </location>
</feature>
<dbReference type="Proteomes" id="UP001233164">
    <property type="component" value="Unassembled WGS sequence"/>
</dbReference>
<proteinExistence type="predicted"/>
<evidence type="ECO:0000256" key="1">
    <source>
        <dbReference type="ARBA" id="ARBA00004141"/>
    </source>
</evidence>
<keyword evidence="9" id="KW-1185">Reference proteome</keyword>
<evidence type="ECO:0000256" key="4">
    <source>
        <dbReference type="ARBA" id="ARBA00022989"/>
    </source>
</evidence>
<accession>A0ABT7RKV7</accession>
<organism evidence="8 9">
    <name type="scientific">Rhodococcus indonesiensis</name>
    <dbReference type="NCBI Taxonomy" id="3055869"/>
    <lineage>
        <taxon>Bacteria</taxon>
        <taxon>Bacillati</taxon>
        <taxon>Actinomycetota</taxon>
        <taxon>Actinomycetes</taxon>
        <taxon>Mycobacteriales</taxon>
        <taxon>Nocardiaceae</taxon>
        <taxon>Rhodococcus</taxon>
    </lineage>
</organism>
<comment type="caution">
    <text evidence="8">The sequence shown here is derived from an EMBL/GenBank/DDBJ whole genome shotgun (WGS) entry which is preliminary data.</text>
</comment>
<keyword evidence="3 6" id="KW-0812">Transmembrane</keyword>
<feature type="transmembrane region" description="Helical" evidence="6">
    <location>
        <begin position="106"/>
        <end position="130"/>
    </location>
</feature>
<name>A0ABT7RKV7_9NOCA</name>
<keyword evidence="2" id="KW-0813">Transport</keyword>
<evidence type="ECO:0000313" key="9">
    <source>
        <dbReference type="Proteomes" id="UP001233164"/>
    </source>
</evidence>
<protein>
    <submittedName>
        <fullName evidence="8">ABC transporter permease</fullName>
    </submittedName>
</protein>
<feature type="transmembrane region" description="Helical" evidence="6">
    <location>
        <begin position="64"/>
        <end position="86"/>
    </location>
</feature>
<dbReference type="PANTHER" id="PTHR48041:SF139">
    <property type="entry name" value="PROTEIN SCARLET"/>
    <property type="match status" value="1"/>
</dbReference>
<dbReference type="InterPro" id="IPR013525">
    <property type="entry name" value="ABC2_TM"/>
</dbReference>
<evidence type="ECO:0000256" key="5">
    <source>
        <dbReference type="ARBA" id="ARBA00023136"/>
    </source>
</evidence>
<sequence length="272" mass="28906">AHTSRRRQLSTVARRQMRLIRADRGYLIFLSLLPFILGGLSILVPGSDGFGPPSPGAEPGELAFILILLILGACFMGSSLTVRDLVGERMIYHRERAAGLAPSAYLIAKIVVFCAAAIVQSFLLVLVVLIGKGTPGAGSVIPSGSVELVVNIALTTCACVVVGLALSAVARSGEQVMPLLVVTVMVQLVLSGGLIPITGRAVLAQLSWLSPSRWGYAATASTTDLRAKDPTAEADVLWQHATSWWLLSAGMLLLLGIVYATFTYTRLRLRAR</sequence>
<evidence type="ECO:0000256" key="2">
    <source>
        <dbReference type="ARBA" id="ARBA00022448"/>
    </source>
</evidence>
<feature type="transmembrane region" description="Helical" evidence="6">
    <location>
        <begin position="150"/>
        <end position="169"/>
    </location>
</feature>
<evidence type="ECO:0000313" key="8">
    <source>
        <dbReference type="EMBL" id="MDM7488288.1"/>
    </source>
</evidence>
<feature type="transmembrane region" description="Helical" evidence="6">
    <location>
        <begin position="176"/>
        <end position="197"/>
    </location>
</feature>
<keyword evidence="4 6" id="KW-1133">Transmembrane helix</keyword>
<dbReference type="EMBL" id="JAUBOF010000020">
    <property type="protein sequence ID" value="MDM7488288.1"/>
    <property type="molecule type" value="Genomic_DNA"/>
</dbReference>
<gene>
    <name evidence="8" type="ORF">QT969_08325</name>
</gene>
<evidence type="ECO:0000256" key="3">
    <source>
        <dbReference type="ARBA" id="ARBA00022692"/>
    </source>
</evidence>
<feature type="transmembrane region" description="Helical" evidence="6">
    <location>
        <begin position="25"/>
        <end position="44"/>
    </location>
</feature>
<dbReference type="Pfam" id="PF01061">
    <property type="entry name" value="ABC2_membrane"/>
    <property type="match status" value="1"/>
</dbReference>
<feature type="transmembrane region" description="Helical" evidence="6">
    <location>
        <begin position="244"/>
        <end position="262"/>
    </location>
</feature>